<sequence>GAAIGATAAAVVNGDLDLDFGRETVAAAPASEGAVDNDAHDAIAGLAGDEPYVEPQPIEMPAPEPVAVEPAVVETPTIAAPTVDPNVVAEDVLAAEMIDPTDINAAEAQLTVNDINDVSYVYTVDGERLTTLAVQDANGEDMYMVDIDGDMIFDAIADANLQPIDIVAGGASLSDIELMQQQGQVGYMAQTDADAEMMNDDSFEADIIDPSTLA</sequence>
<dbReference type="AlphaFoldDB" id="A0A9D1IKE3"/>
<evidence type="ECO:0000313" key="1">
    <source>
        <dbReference type="EMBL" id="HIU38236.1"/>
    </source>
</evidence>
<name>A0A9D1IKE3_9BACT</name>
<dbReference type="Proteomes" id="UP000824076">
    <property type="component" value="Unassembled WGS sequence"/>
</dbReference>
<gene>
    <name evidence="1" type="ORF">IAD18_01055</name>
</gene>
<organism evidence="1 2">
    <name type="scientific">Candidatus Limisoma intestinavium</name>
    <dbReference type="NCBI Taxonomy" id="2840856"/>
    <lineage>
        <taxon>Bacteria</taxon>
        <taxon>Pseudomonadati</taxon>
        <taxon>Bacteroidota</taxon>
        <taxon>Bacteroidia</taxon>
        <taxon>Bacteroidales</taxon>
        <taxon>Candidatus Limisoma</taxon>
    </lineage>
</organism>
<comment type="caution">
    <text evidence="1">The sequence shown here is derived from an EMBL/GenBank/DDBJ whole genome shotgun (WGS) entry which is preliminary data.</text>
</comment>
<feature type="non-terminal residue" evidence="1">
    <location>
        <position position="1"/>
    </location>
</feature>
<evidence type="ECO:0000313" key="2">
    <source>
        <dbReference type="Proteomes" id="UP000824076"/>
    </source>
</evidence>
<proteinExistence type="predicted"/>
<accession>A0A9D1IKE3</accession>
<reference evidence="1" key="1">
    <citation type="submission" date="2020-10" db="EMBL/GenBank/DDBJ databases">
        <authorList>
            <person name="Gilroy R."/>
        </authorList>
    </citation>
    <scope>NUCLEOTIDE SEQUENCE</scope>
    <source>
        <strain evidence="1">17073</strain>
    </source>
</reference>
<dbReference type="EMBL" id="DVMS01000027">
    <property type="protein sequence ID" value="HIU38236.1"/>
    <property type="molecule type" value="Genomic_DNA"/>
</dbReference>
<protein>
    <submittedName>
        <fullName evidence="1">Uncharacterized protein</fullName>
    </submittedName>
</protein>
<reference evidence="1" key="2">
    <citation type="journal article" date="2021" name="PeerJ">
        <title>Extensive microbial diversity within the chicken gut microbiome revealed by metagenomics and culture.</title>
        <authorList>
            <person name="Gilroy R."/>
            <person name="Ravi A."/>
            <person name="Getino M."/>
            <person name="Pursley I."/>
            <person name="Horton D.L."/>
            <person name="Alikhan N.F."/>
            <person name="Baker D."/>
            <person name="Gharbi K."/>
            <person name="Hall N."/>
            <person name="Watson M."/>
            <person name="Adriaenssens E.M."/>
            <person name="Foster-Nyarko E."/>
            <person name="Jarju S."/>
            <person name="Secka A."/>
            <person name="Antonio M."/>
            <person name="Oren A."/>
            <person name="Chaudhuri R.R."/>
            <person name="La Ragione R."/>
            <person name="Hildebrand F."/>
            <person name="Pallen M.J."/>
        </authorList>
    </citation>
    <scope>NUCLEOTIDE SEQUENCE</scope>
    <source>
        <strain evidence="1">17073</strain>
    </source>
</reference>